<name>A0A554N7M6_9EURY</name>
<evidence type="ECO:0000313" key="2">
    <source>
        <dbReference type="EMBL" id="TSD13406.1"/>
    </source>
</evidence>
<dbReference type="SUPFAM" id="SSF53335">
    <property type="entry name" value="S-adenosyl-L-methionine-dependent methyltransferases"/>
    <property type="match status" value="1"/>
</dbReference>
<organism evidence="2 3">
    <name type="scientific">Haloglomus irregulare</name>
    <dbReference type="NCBI Taxonomy" id="2234134"/>
    <lineage>
        <taxon>Archaea</taxon>
        <taxon>Methanobacteriati</taxon>
        <taxon>Methanobacteriota</taxon>
        <taxon>Stenosarchaea group</taxon>
        <taxon>Halobacteria</taxon>
        <taxon>Halobacteriales</taxon>
        <taxon>Natronomonadaceae</taxon>
        <taxon>Haloglomus</taxon>
    </lineage>
</organism>
<evidence type="ECO:0000313" key="3">
    <source>
        <dbReference type="Proteomes" id="UP000319894"/>
    </source>
</evidence>
<gene>
    <name evidence="2" type="ORF">DP107_13010</name>
</gene>
<dbReference type="RefSeq" id="WP_144262593.1">
    <property type="nucleotide sequence ID" value="NZ_QMDX01000008.1"/>
</dbReference>
<keyword evidence="2" id="KW-0489">Methyltransferase</keyword>
<keyword evidence="3" id="KW-1185">Reference proteome</keyword>
<comment type="caution">
    <text evidence="2">The sequence shown here is derived from an EMBL/GenBank/DDBJ whole genome shotgun (WGS) entry which is preliminary data.</text>
</comment>
<dbReference type="CDD" id="cd02440">
    <property type="entry name" value="AdoMet_MTases"/>
    <property type="match status" value="1"/>
</dbReference>
<evidence type="ECO:0000259" key="1">
    <source>
        <dbReference type="Pfam" id="PF08241"/>
    </source>
</evidence>
<dbReference type="InterPro" id="IPR013216">
    <property type="entry name" value="Methyltransf_11"/>
</dbReference>
<dbReference type="InterPro" id="IPR029063">
    <property type="entry name" value="SAM-dependent_MTases_sf"/>
</dbReference>
<reference evidence="2 3" key="1">
    <citation type="submission" date="2018-06" db="EMBL/GenBank/DDBJ databases">
        <title>Natronomonas sp. F16-60 a new haloarchaeon isolated from a solar saltern of Isla Cristina, Huelva, Spain.</title>
        <authorList>
            <person name="Duran-Viseras A."/>
            <person name="Sanchez-Porro C."/>
            <person name="Ventosa A."/>
        </authorList>
    </citation>
    <scope>NUCLEOTIDE SEQUENCE [LARGE SCALE GENOMIC DNA]</scope>
    <source>
        <strain evidence="2 3">F16-60</strain>
    </source>
</reference>
<sequence length="220" mass="23787">MSDVGSQSYADRVYDWWSEHPRLFDAFLRGAFMGRYDELRRTAADRLAPDRDGPVMDLACGAGPNFDLLAERLSPGGTVVGLDHSPGMVRAARDRATERSDDVAIRVTRGDAASLPFPDDAFGAVLCTLSLSAIPDHVRAIAEARRVLRPGGRFVVFDAQPYQSGPGRLLNPLINRVSARATNWYPGRHLPTDLRAAFGADSVAVDLFNGGTAFLATATV</sequence>
<dbReference type="AlphaFoldDB" id="A0A554N7M6"/>
<proteinExistence type="predicted"/>
<protein>
    <submittedName>
        <fullName evidence="2">Methyltransferase type 11</fullName>
    </submittedName>
</protein>
<dbReference type="GO" id="GO:0008757">
    <property type="term" value="F:S-adenosylmethionine-dependent methyltransferase activity"/>
    <property type="evidence" value="ECO:0007669"/>
    <property type="project" value="InterPro"/>
</dbReference>
<dbReference type="Pfam" id="PF08241">
    <property type="entry name" value="Methyltransf_11"/>
    <property type="match status" value="1"/>
</dbReference>
<dbReference type="Proteomes" id="UP000319894">
    <property type="component" value="Unassembled WGS sequence"/>
</dbReference>
<dbReference type="Gene3D" id="3.40.50.150">
    <property type="entry name" value="Vaccinia Virus protein VP39"/>
    <property type="match status" value="1"/>
</dbReference>
<dbReference type="PANTHER" id="PTHR43591">
    <property type="entry name" value="METHYLTRANSFERASE"/>
    <property type="match status" value="1"/>
</dbReference>
<dbReference type="PANTHER" id="PTHR43591:SF24">
    <property type="entry name" value="2-METHOXY-6-POLYPRENYL-1,4-BENZOQUINOL METHYLASE, MITOCHONDRIAL"/>
    <property type="match status" value="1"/>
</dbReference>
<dbReference type="InParanoid" id="A0A554N7M6"/>
<feature type="domain" description="Methyltransferase type 11" evidence="1">
    <location>
        <begin position="57"/>
        <end position="156"/>
    </location>
</feature>
<accession>A0A554N7M6</accession>
<dbReference type="OrthoDB" id="147504at2157"/>
<dbReference type="GO" id="GO:0032259">
    <property type="term" value="P:methylation"/>
    <property type="evidence" value="ECO:0007669"/>
    <property type="project" value="UniProtKB-KW"/>
</dbReference>
<dbReference type="EMBL" id="QMDX01000008">
    <property type="protein sequence ID" value="TSD13406.1"/>
    <property type="molecule type" value="Genomic_DNA"/>
</dbReference>
<keyword evidence="2" id="KW-0808">Transferase</keyword>